<feature type="transmembrane region" description="Helical" evidence="1">
    <location>
        <begin position="92"/>
        <end position="109"/>
    </location>
</feature>
<proteinExistence type="predicted"/>
<feature type="transmembrane region" description="Helical" evidence="1">
    <location>
        <begin position="221"/>
        <end position="241"/>
    </location>
</feature>
<feature type="transmembrane region" description="Helical" evidence="1">
    <location>
        <begin position="362"/>
        <end position="385"/>
    </location>
</feature>
<name>A0ABS0YMK0_9BACT</name>
<accession>A0ABS0YMK0</accession>
<sequence length="536" mass="58211">MISTNGSSASRGGNRRHLLLFLLSLVGICAAAAYTGAVPTRKFGHDMFFLLDNGWRVVTGQRPHLDYTSPWGPLSFLVVAAGLAISRFSVDAIGYGNAMFAFAVGIWGYRLCRDTVPAWPRVLLCLYLALLVVSPYSLGWGAFNSSHAMFYNRYGYALLGVLMIEAFPRGGDVPEGDRLLGGVSIGAVAALCLFLKANYFAAAILLSGASLLWRPCGKRRLAVIAAGFCLVSLAFLAYLQFDAGAILRDLDIAAGARSKSFSYAEVYRKFTLNALSLLFVLLLTLMSARAKGEGRGTFSLAGALLGCFVFAVDMLLLCSNQQYSELPLTTIYSLWVVIDLGAWSRNNPGKARPTSVGVKGTVLIGTAFFLVSFCSQATGLAYGVMQKAHPSGLASVTRFTEPRLKGMLLYDDEAEPDSNGRPYVESVNDGILLLRQSSAPSDKVLTMDMMNPFPFALARPAPKGGMAAVAYNYTFSDRHRPSEARFLGDTDIVMVPKRPAAPGRMHDGLMRIYTPALQAGFRLAAETNKWYLYRRK</sequence>
<comment type="caution">
    <text evidence="2">The sequence shown here is derived from an EMBL/GenBank/DDBJ whole genome shotgun (WGS) entry which is preliminary data.</text>
</comment>
<dbReference type="RefSeq" id="WP_199393718.1">
    <property type="nucleotide sequence ID" value="NZ_JAEMHK010000002.1"/>
</dbReference>
<dbReference type="Proteomes" id="UP000641025">
    <property type="component" value="Unassembled WGS sequence"/>
</dbReference>
<feature type="transmembrane region" description="Helical" evidence="1">
    <location>
        <begin position="121"/>
        <end position="143"/>
    </location>
</feature>
<evidence type="ECO:0000313" key="2">
    <source>
        <dbReference type="EMBL" id="MBJ6799201.1"/>
    </source>
</evidence>
<feature type="transmembrane region" description="Helical" evidence="1">
    <location>
        <begin position="298"/>
        <end position="317"/>
    </location>
</feature>
<evidence type="ECO:0008006" key="4">
    <source>
        <dbReference type="Google" id="ProtNLM"/>
    </source>
</evidence>
<keyword evidence="1" id="KW-0472">Membrane</keyword>
<dbReference type="EMBL" id="JAEMHK010000002">
    <property type="protein sequence ID" value="MBJ6799201.1"/>
    <property type="molecule type" value="Genomic_DNA"/>
</dbReference>
<keyword evidence="1" id="KW-1133">Transmembrane helix</keyword>
<organism evidence="2 3">
    <name type="scientific">Geomonas propionica</name>
    <dbReference type="NCBI Taxonomy" id="2798582"/>
    <lineage>
        <taxon>Bacteria</taxon>
        <taxon>Pseudomonadati</taxon>
        <taxon>Thermodesulfobacteriota</taxon>
        <taxon>Desulfuromonadia</taxon>
        <taxon>Geobacterales</taxon>
        <taxon>Geobacteraceae</taxon>
        <taxon>Geomonas</taxon>
    </lineage>
</organism>
<reference evidence="2 3" key="1">
    <citation type="submission" date="2020-12" db="EMBL/GenBank/DDBJ databases">
        <title>Geomonas sp. Red259, isolated from paddy soil.</title>
        <authorList>
            <person name="Xu Z."/>
            <person name="Zhang Z."/>
            <person name="Masuda Y."/>
            <person name="Itoh H."/>
            <person name="Senoo K."/>
        </authorList>
    </citation>
    <scope>NUCLEOTIDE SEQUENCE [LARGE SCALE GENOMIC DNA]</scope>
    <source>
        <strain evidence="2 3">Red259</strain>
    </source>
</reference>
<feature type="transmembrane region" description="Helical" evidence="1">
    <location>
        <begin position="179"/>
        <end position="209"/>
    </location>
</feature>
<gene>
    <name evidence="2" type="ORF">JFN90_03510</name>
</gene>
<feature type="transmembrane region" description="Helical" evidence="1">
    <location>
        <begin position="67"/>
        <end position="85"/>
    </location>
</feature>
<evidence type="ECO:0000256" key="1">
    <source>
        <dbReference type="SAM" id="Phobius"/>
    </source>
</evidence>
<keyword evidence="3" id="KW-1185">Reference proteome</keyword>
<protein>
    <recommendedName>
        <fullName evidence="4">Glycosyltransferase RgtA/B/C/D-like domain-containing protein</fullName>
    </recommendedName>
</protein>
<keyword evidence="1" id="KW-0812">Transmembrane</keyword>
<feature type="transmembrane region" description="Helical" evidence="1">
    <location>
        <begin position="266"/>
        <end position="286"/>
    </location>
</feature>
<feature type="transmembrane region" description="Helical" evidence="1">
    <location>
        <begin position="150"/>
        <end position="167"/>
    </location>
</feature>
<evidence type="ECO:0000313" key="3">
    <source>
        <dbReference type="Proteomes" id="UP000641025"/>
    </source>
</evidence>